<organism evidence="1 2">
    <name type="scientific">Fusarium globosum</name>
    <dbReference type="NCBI Taxonomy" id="78864"/>
    <lineage>
        <taxon>Eukaryota</taxon>
        <taxon>Fungi</taxon>
        <taxon>Dikarya</taxon>
        <taxon>Ascomycota</taxon>
        <taxon>Pezizomycotina</taxon>
        <taxon>Sordariomycetes</taxon>
        <taxon>Hypocreomycetidae</taxon>
        <taxon>Hypocreales</taxon>
        <taxon>Nectriaceae</taxon>
        <taxon>Fusarium</taxon>
        <taxon>Fusarium fujikuroi species complex</taxon>
    </lineage>
</organism>
<dbReference type="PANTHER" id="PTHR28125">
    <property type="entry name" value="MEIOTIC EXPRESSION UP-REGULATED PROTEIN 26"/>
    <property type="match status" value="1"/>
</dbReference>
<proteinExistence type="predicted"/>
<evidence type="ECO:0000313" key="1">
    <source>
        <dbReference type="EMBL" id="KAF5712768.1"/>
    </source>
</evidence>
<protein>
    <submittedName>
        <fullName evidence="1">Meiotic expression up-regulated 26</fullName>
    </submittedName>
</protein>
<sequence length="305" mass="34006">MNSYRFINDDYTPMSEELWLAPMTHPGPQLTFIRHECPFCGAAYLPEASPLNLLDVSYQQTPNGLAPMPGSIHQCPGCFMPISNSPWMETPNEKELRLPNMGNPMPFRLAAPCIVDERGIIFYPEYDAVTNEAMMPMDACPDQHRVSGDSMNNSPSVDGIFPLVDYSNLQALQQASRDVASTLSYQENDKLLSAQLPSQTAQIKPWQTPMKQSVPPPPPPPLILPSSGQISRPNLKSTGLSDAPDLYADLRQTQTLPDAEYMNPKDSDMIPREQELQSENDLYTPRWVRGHGDNREGWCGICKPG</sequence>
<dbReference type="EMBL" id="JAAQPF010000162">
    <property type="protein sequence ID" value="KAF5712768.1"/>
    <property type="molecule type" value="Genomic_DNA"/>
</dbReference>
<dbReference type="Proteomes" id="UP000532311">
    <property type="component" value="Unassembled WGS sequence"/>
</dbReference>
<reference evidence="1 2" key="1">
    <citation type="submission" date="2020-05" db="EMBL/GenBank/DDBJ databases">
        <title>Identification and distribution of gene clusters putatively required for synthesis of sphingolipid metabolism inhibitors in phylogenetically diverse species of the filamentous fungus Fusarium.</title>
        <authorList>
            <person name="Kim H.-S."/>
            <person name="Busman M."/>
            <person name="Brown D.W."/>
            <person name="Divon H."/>
            <person name="Uhlig S."/>
            <person name="Proctor R.H."/>
        </authorList>
    </citation>
    <scope>NUCLEOTIDE SEQUENCE [LARGE SCALE GENOMIC DNA]</scope>
    <source>
        <strain evidence="1 2">NRRL 26131</strain>
    </source>
</reference>
<comment type="caution">
    <text evidence="1">The sequence shown here is derived from an EMBL/GenBank/DDBJ whole genome shotgun (WGS) entry which is preliminary data.</text>
</comment>
<keyword evidence="2" id="KW-1185">Reference proteome</keyword>
<accession>A0A8H6DCR3</accession>
<dbReference type="AlphaFoldDB" id="A0A8H6DCR3"/>
<dbReference type="PANTHER" id="PTHR28125:SF3">
    <property type="entry name" value="TRANSCRIPTION REGULATOR RUA1 C-TERMINAL DOMAIN-CONTAINING PROTEIN"/>
    <property type="match status" value="1"/>
</dbReference>
<gene>
    <name evidence="1" type="ORF">FGLOB1_4361</name>
</gene>
<name>A0A8H6DCR3_9HYPO</name>
<evidence type="ECO:0000313" key="2">
    <source>
        <dbReference type="Proteomes" id="UP000532311"/>
    </source>
</evidence>